<proteinExistence type="predicted"/>
<feature type="region of interest" description="Disordered" evidence="1">
    <location>
        <begin position="566"/>
        <end position="586"/>
    </location>
</feature>
<dbReference type="SUPFAM" id="SSF52540">
    <property type="entry name" value="P-loop containing nucleoside triphosphate hydrolases"/>
    <property type="match status" value="1"/>
</dbReference>
<protein>
    <submittedName>
        <fullName evidence="2">ATP/GTP-binding protein</fullName>
    </submittedName>
</protein>
<evidence type="ECO:0000313" key="3">
    <source>
        <dbReference type="Proteomes" id="UP000435837"/>
    </source>
</evidence>
<accession>A0A640SBX9</accession>
<comment type="caution">
    <text evidence="2">The sequence shown here is derived from an EMBL/GenBank/DDBJ whole genome shotgun (WGS) entry which is preliminary data.</text>
</comment>
<sequence length="892" mass="98436">MARDLRMLFGVNDRSVAAEEAFTNRQAQWQAVVTTLTDHLHRVADPAFDVEDLASPRHNILVGHGVGGIGKSTFSRKIEAALTHQGGRPAQWGAPSWPIERILPLRIDLARSTGIDFERVVLSLRLAIAALGRPMPAFDLALRRHWERNHPGEPLEEYLRRGGLFSRFTNAVNLPQQMQSTLSDVAQALAMPGTVGGALGQLTTTLVGALRERRRSVRALAGCARLADILEAEPDLETLSFATHLLAWDLAQLPAAQQVIPVILFDTFEDVGDRTNRDLERLLQRIVWLMPQAFFVITGRNRLQWAEDGLHGQLDWTGPTAWPGLADHPPASHDNTAAAQRQILLGDFSPEDCEDHLARRLSRDGHPLINDNLRHAIAARSHGLPLYLDLAVMRFLEIRRSGRDPQPADFGDFPALISRTVSDLTTDERHVLRSVSLLDAFSVPLATQVAGLTHDAAALRLTERPFIREDPQGLWPFHLHQVVRSAIRHAEDRTDDRWSPQDWHRAATRALAALGHEWRHGPQRNRTMLIDCLRQGLRLARDHHLEDLGWLTDAAFAYTDDSVWEPLASPTHTPGTEPQPGPDTPADALAELLAAIARRQHEHRARTAERLTAVLDTGLLSGELADLALYYRAKAHKDLARTDEALTGMRQVAEADGRLAPRGRRGLAQLARIRGDFPTALAAVPALGWKGRHHRVLGHIWFPHGDIERAAAAFEAARAEAEQHEAPGERAIAQTLLALVTAFTDPLRADDELALAHQYLAPLDQRATTFYAAVAALVRDAGTDGDVTDRAAALHAESTGAGLPWLTPLIETATAFHHAVRGADDDLTATLDRLREVTADGDFAYYVDIATAMGDLPEPAGSAVQWIDDAHTVRQRWRGLVTARQDHLHGTQ</sequence>
<evidence type="ECO:0000256" key="1">
    <source>
        <dbReference type="SAM" id="MobiDB-lite"/>
    </source>
</evidence>
<dbReference type="EMBL" id="BLIN01000004">
    <property type="protein sequence ID" value="GFE07115.1"/>
    <property type="molecule type" value="Genomic_DNA"/>
</dbReference>
<reference evidence="2 3" key="1">
    <citation type="submission" date="2019-12" db="EMBL/GenBank/DDBJ databases">
        <title>Whole genome shotgun sequence of Streptomyces caniferus NBRC 15389.</title>
        <authorList>
            <person name="Ichikawa N."/>
            <person name="Kimura A."/>
            <person name="Kitahashi Y."/>
            <person name="Komaki H."/>
            <person name="Tamura T."/>
        </authorList>
    </citation>
    <scope>NUCLEOTIDE SEQUENCE [LARGE SCALE GENOMIC DNA]</scope>
    <source>
        <strain evidence="2 3">NBRC 15389</strain>
    </source>
</reference>
<dbReference type="AlphaFoldDB" id="A0A640SBX9"/>
<dbReference type="InterPro" id="IPR027417">
    <property type="entry name" value="P-loop_NTPase"/>
</dbReference>
<name>A0A640SBX9_9ACTN</name>
<dbReference type="Proteomes" id="UP000435837">
    <property type="component" value="Unassembled WGS sequence"/>
</dbReference>
<gene>
    <name evidence="2" type="ORF">Scani_33830</name>
</gene>
<evidence type="ECO:0000313" key="2">
    <source>
        <dbReference type="EMBL" id="GFE07115.1"/>
    </source>
</evidence>
<organism evidence="2 3">
    <name type="scientific">Streptomyces caniferus</name>
    <dbReference type="NCBI Taxonomy" id="285557"/>
    <lineage>
        <taxon>Bacteria</taxon>
        <taxon>Bacillati</taxon>
        <taxon>Actinomycetota</taxon>
        <taxon>Actinomycetes</taxon>
        <taxon>Kitasatosporales</taxon>
        <taxon>Streptomycetaceae</taxon>
        <taxon>Streptomyces</taxon>
    </lineage>
</organism>